<evidence type="ECO:0000259" key="2">
    <source>
        <dbReference type="Pfam" id="PF26059"/>
    </source>
</evidence>
<dbReference type="EMBL" id="BAABKQ010000001">
    <property type="protein sequence ID" value="GAA4807403.1"/>
    <property type="molecule type" value="Genomic_DNA"/>
</dbReference>
<feature type="signal peptide" evidence="1">
    <location>
        <begin position="1"/>
        <end position="30"/>
    </location>
</feature>
<keyword evidence="1" id="KW-0732">Signal</keyword>
<reference evidence="4" key="1">
    <citation type="journal article" date="2019" name="Int. J. Syst. Evol. Microbiol.">
        <title>The Global Catalogue of Microorganisms (GCM) 10K type strain sequencing project: providing services to taxonomists for standard genome sequencing and annotation.</title>
        <authorList>
            <consortium name="The Broad Institute Genomics Platform"/>
            <consortium name="The Broad Institute Genome Sequencing Center for Infectious Disease"/>
            <person name="Wu L."/>
            <person name="Ma J."/>
        </authorList>
    </citation>
    <scope>NUCLEOTIDE SEQUENCE [LARGE SCALE GENOMIC DNA]</scope>
    <source>
        <strain evidence="4">JCM 18542</strain>
    </source>
</reference>
<gene>
    <name evidence="3" type="ORF">GCM10023353_08580</name>
</gene>
<feature type="chain" id="PRO_5045471681" description="DUF8020 domain-containing protein" evidence="1">
    <location>
        <begin position="31"/>
        <end position="175"/>
    </location>
</feature>
<proteinExistence type="predicted"/>
<dbReference type="RefSeq" id="WP_200170947.1">
    <property type="nucleotide sequence ID" value="NZ_BAABKQ010000001.1"/>
</dbReference>
<keyword evidence="4" id="KW-1185">Reference proteome</keyword>
<sequence length="175" mass="17349">MNLTRFGRNAAIAAVSAAAVAVGATTTAAAAPAPEPAQTQPVGDSVILDAGAFSFTSGDGTVDVRDGAGNVVESIPLTLPGTDIAAPIDTAIGGGGKTLTLHRVEADAVGQFNKLVGEWLWGVQNGGAFGAAIGSVVGCWLLVFGCIPGLIIGGAMGSPNAGQIQQTFMDMLANR</sequence>
<comment type="caution">
    <text evidence="3">The sequence shown here is derived from an EMBL/GenBank/DDBJ whole genome shotgun (WGS) entry which is preliminary data.</text>
</comment>
<evidence type="ECO:0000313" key="4">
    <source>
        <dbReference type="Proteomes" id="UP001500839"/>
    </source>
</evidence>
<protein>
    <recommendedName>
        <fullName evidence="2">DUF8020 domain-containing protein</fullName>
    </recommendedName>
</protein>
<dbReference type="Proteomes" id="UP001500839">
    <property type="component" value="Unassembled WGS sequence"/>
</dbReference>
<evidence type="ECO:0000313" key="3">
    <source>
        <dbReference type="EMBL" id="GAA4807403.1"/>
    </source>
</evidence>
<name>A0ABP9CDX0_9ACTN</name>
<accession>A0ABP9CDX0</accession>
<dbReference type="InterPro" id="IPR058333">
    <property type="entry name" value="DUF8020"/>
</dbReference>
<organism evidence="3 4">
    <name type="scientific">Tomitella cavernea</name>
    <dbReference type="NCBI Taxonomy" id="1387982"/>
    <lineage>
        <taxon>Bacteria</taxon>
        <taxon>Bacillati</taxon>
        <taxon>Actinomycetota</taxon>
        <taxon>Actinomycetes</taxon>
        <taxon>Mycobacteriales</taxon>
        <taxon>Tomitella</taxon>
    </lineage>
</organism>
<evidence type="ECO:0000256" key="1">
    <source>
        <dbReference type="SAM" id="SignalP"/>
    </source>
</evidence>
<feature type="domain" description="DUF8020" evidence="2">
    <location>
        <begin position="38"/>
        <end position="102"/>
    </location>
</feature>
<dbReference type="Pfam" id="PF26059">
    <property type="entry name" value="DUF8020"/>
    <property type="match status" value="1"/>
</dbReference>